<comment type="caution">
    <text evidence="2">The sequence shown here is derived from an EMBL/GenBank/DDBJ whole genome shotgun (WGS) entry which is preliminary data.</text>
</comment>
<keyword evidence="3" id="KW-1185">Reference proteome</keyword>
<reference evidence="2" key="1">
    <citation type="journal article" date="2021" name="Nat. Commun.">
        <title>Genetic determinants of endophytism in the Arabidopsis root mycobiome.</title>
        <authorList>
            <person name="Mesny F."/>
            <person name="Miyauchi S."/>
            <person name="Thiergart T."/>
            <person name="Pickel B."/>
            <person name="Atanasova L."/>
            <person name="Karlsson M."/>
            <person name="Huettel B."/>
            <person name="Barry K.W."/>
            <person name="Haridas S."/>
            <person name="Chen C."/>
            <person name="Bauer D."/>
            <person name="Andreopoulos W."/>
            <person name="Pangilinan J."/>
            <person name="LaButti K."/>
            <person name="Riley R."/>
            <person name="Lipzen A."/>
            <person name="Clum A."/>
            <person name="Drula E."/>
            <person name="Henrissat B."/>
            <person name="Kohler A."/>
            <person name="Grigoriev I.V."/>
            <person name="Martin F.M."/>
            <person name="Hacquard S."/>
        </authorList>
    </citation>
    <scope>NUCLEOTIDE SEQUENCE</scope>
    <source>
        <strain evidence="2">MPI-CAGE-CH-0230</strain>
    </source>
</reference>
<name>A0A9P9BN62_9PEZI</name>
<dbReference type="RefSeq" id="XP_046010197.1">
    <property type="nucleotide sequence ID" value="XM_046162640.1"/>
</dbReference>
<protein>
    <submittedName>
        <fullName evidence="2">Uncharacterized protein</fullName>
    </submittedName>
</protein>
<evidence type="ECO:0000313" key="2">
    <source>
        <dbReference type="EMBL" id="KAH7027398.1"/>
    </source>
</evidence>
<dbReference type="Proteomes" id="UP000756346">
    <property type="component" value="Unassembled WGS sequence"/>
</dbReference>
<feature type="region of interest" description="Disordered" evidence="1">
    <location>
        <begin position="1"/>
        <end position="110"/>
    </location>
</feature>
<dbReference type="AlphaFoldDB" id="A0A9P9BN62"/>
<proteinExistence type="predicted"/>
<accession>A0A9P9BN62</accession>
<feature type="compositionally biased region" description="Polar residues" evidence="1">
    <location>
        <begin position="18"/>
        <end position="32"/>
    </location>
</feature>
<gene>
    <name evidence="2" type="ORF">B0I36DRAFT_432671</name>
</gene>
<dbReference type="EMBL" id="JAGTJQ010000007">
    <property type="protein sequence ID" value="KAH7027398.1"/>
    <property type="molecule type" value="Genomic_DNA"/>
</dbReference>
<organism evidence="2 3">
    <name type="scientific">Microdochium trichocladiopsis</name>
    <dbReference type="NCBI Taxonomy" id="1682393"/>
    <lineage>
        <taxon>Eukaryota</taxon>
        <taxon>Fungi</taxon>
        <taxon>Dikarya</taxon>
        <taxon>Ascomycota</taxon>
        <taxon>Pezizomycotina</taxon>
        <taxon>Sordariomycetes</taxon>
        <taxon>Xylariomycetidae</taxon>
        <taxon>Xylariales</taxon>
        <taxon>Microdochiaceae</taxon>
        <taxon>Microdochium</taxon>
    </lineage>
</organism>
<evidence type="ECO:0000256" key="1">
    <source>
        <dbReference type="SAM" id="MobiDB-lite"/>
    </source>
</evidence>
<dbReference type="GeneID" id="70192186"/>
<evidence type="ECO:0000313" key="3">
    <source>
        <dbReference type="Proteomes" id="UP000756346"/>
    </source>
</evidence>
<sequence>MQAGGAWAAPGQEGQHHQGAQCSVSHSSTSTALRPPVQAARPTAQRWTASSPARALQESRGGLGGRCPALQQQRTRVTRPSKAPRLARRARPSKVPWAPGLSTSSAPPSWAYPNPPEPSARWTASWCLALASGMSTSCHPLLSDLLTRSPEHSCSTEVPSWPATATCSGVCAGFPPAWMHTTRTAQQRLSSIVPATSNNHNKYLNVRSIMPPLGAALAKLHDVVCPLDFPASISSISSCTIT</sequence>